<protein>
    <submittedName>
        <fullName evidence="3">Uncharacterized protein</fullName>
    </submittedName>
</protein>
<feature type="region of interest" description="Disordered" evidence="1">
    <location>
        <begin position="40"/>
        <end position="69"/>
    </location>
</feature>
<reference evidence="3 4" key="1">
    <citation type="submission" date="2021-06" db="EMBL/GenBank/DDBJ databases">
        <authorList>
            <person name="Palmer J.M."/>
        </authorList>
    </citation>
    <scope>NUCLEOTIDE SEQUENCE [LARGE SCALE GENOMIC DNA]</scope>
    <source>
        <strain evidence="4">if_2019</strain>
        <tissue evidence="3">Muscle</tissue>
    </source>
</reference>
<evidence type="ECO:0000313" key="3">
    <source>
        <dbReference type="EMBL" id="MEQ2256959.1"/>
    </source>
</evidence>
<keyword evidence="4" id="KW-1185">Reference proteome</keyword>
<accession>A0ABV0VIL9</accession>
<dbReference type="Proteomes" id="UP001482620">
    <property type="component" value="Unassembled WGS sequence"/>
</dbReference>
<sequence>MSFQTPFPAHLFGFLRGFLSELLSVSVHATMDPAFASACAPASVGQPSTSPSADQPSSLLSSPGQPSSLLLSCQGSRTTLPSSSVGLSLPRVPLWVQVLYAWRQFFWTFLKGIWDLPLRGRGNVRIFLC</sequence>
<feature type="compositionally biased region" description="Polar residues" evidence="1">
    <location>
        <begin position="45"/>
        <end position="54"/>
    </location>
</feature>
<evidence type="ECO:0000256" key="2">
    <source>
        <dbReference type="SAM" id="SignalP"/>
    </source>
</evidence>
<proteinExistence type="predicted"/>
<feature type="signal peptide" evidence="2">
    <location>
        <begin position="1"/>
        <end position="29"/>
    </location>
</feature>
<dbReference type="EMBL" id="JAHRIQ010108451">
    <property type="protein sequence ID" value="MEQ2256959.1"/>
    <property type="molecule type" value="Genomic_DNA"/>
</dbReference>
<evidence type="ECO:0000313" key="4">
    <source>
        <dbReference type="Proteomes" id="UP001482620"/>
    </source>
</evidence>
<feature type="chain" id="PRO_5045885593" evidence="2">
    <location>
        <begin position="30"/>
        <end position="129"/>
    </location>
</feature>
<evidence type="ECO:0000256" key="1">
    <source>
        <dbReference type="SAM" id="MobiDB-lite"/>
    </source>
</evidence>
<comment type="caution">
    <text evidence="3">The sequence shown here is derived from an EMBL/GenBank/DDBJ whole genome shotgun (WGS) entry which is preliminary data.</text>
</comment>
<keyword evidence="2" id="KW-0732">Signal</keyword>
<organism evidence="3 4">
    <name type="scientific">Ilyodon furcidens</name>
    <name type="common">goldbreast splitfin</name>
    <dbReference type="NCBI Taxonomy" id="33524"/>
    <lineage>
        <taxon>Eukaryota</taxon>
        <taxon>Metazoa</taxon>
        <taxon>Chordata</taxon>
        <taxon>Craniata</taxon>
        <taxon>Vertebrata</taxon>
        <taxon>Euteleostomi</taxon>
        <taxon>Actinopterygii</taxon>
        <taxon>Neopterygii</taxon>
        <taxon>Teleostei</taxon>
        <taxon>Neoteleostei</taxon>
        <taxon>Acanthomorphata</taxon>
        <taxon>Ovalentaria</taxon>
        <taxon>Atherinomorphae</taxon>
        <taxon>Cyprinodontiformes</taxon>
        <taxon>Goodeidae</taxon>
        <taxon>Ilyodon</taxon>
    </lineage>
</organism>
<feature type="compositionally biased region" description="Low complexity" evidence="1">
    <location>
        <begin position="55"/>
        <end position="69"/>
    </location>
</feature>
<gene>
    <name evidence="3" type="ORF">ILYODFUR_029419</name>
</gene>
<name>A0ABV0VIL9_9TELE</name>